<dbReference type="OrthoDB" id="73420at2157"/>
<dbReference type="SMART" id="SM00849">
    <property type="entry name" value="Lactamase_B"/>
    <property type="match status" value="1"/>
</dbReference>
<dbReference type="eggNOG" id="arCOG00500">
    <property type="taxonomic scope" value="Archaea"/>
</dbReference>
<evidence type="ECO:0000313" key="3">
    <source>
        <dbReference type="Proteomes" id="UP000013307"/>
    </source>
</evidence>
<keyword evidence="3" id="KW-1185">Reference proteome</keyword>
<dbReference type="Proteomes" id="UP000013307">
    <property type="component" value="Chromosome"/>
</dbReference>
<protein>
    <submittedName>
        <fullName evidence="2">Metal-dependent hydrolases of the beta-lactamase superfamily III</fullName>
    </submittedName>
</protein>
<evidence type="ECO:0000313" key="2">
    <source>
        <dbReference type="EMBL" id="AGK61933.1"/>
    </source>
</evidence>
<keyword evidence="2" id="KW-0378">Hydrolase</keyword>
<dbReference type="PANTHER" id="PTHR46018">
    <property type="entry name" value="ZINC PHOSPHODIESTERASE ELAC PROTEIN 1"/>
    <property type="match status" value="1"/>
</dbReference>
<dbReference type="AlphaFoldDB" id="N0BFY2"/>
<dbReference type="Gene3D" id="3.60.15.10">
    <property type="entry name" value="Ribonuclease Z/Hydroxyacylglutathione hydrolase-like"/>
    <property type="match status" value="1"/>
</dbReference>
<sequence length="232" mass="25857">MKLVTVGTGTAVADGRCQSCVLIDDRIAVDVGIGSLLRIGKLTNNLSAILLTHNHLDHNGDVLAILKSRWLSGIEERPKIIGPAGTINHIESLFESYPYLRKKLSFELMEVENEKFEVDGFEVEAIATKHSIKSTAYLIDSEVLISGDTRAMKEVVGRECKVLIHEMSLPFGFKAVDHTTPENFKEVLDSCTAEKILLTHIYPNAMEQIDTILEYLDDERIEVARDGDEFVV</sequence>
<dbReference type="RefSeq" id="WP_015591529.1">
    <property type="nucleotide sequence ID" value="NC_021169.1"/>
</dbReference>
<gene>
    <name evidence="2" type="ORF">Asulf_01967</name>
</gene>
<dbReference type="SUPFAM" id="SSF56281">
    <property type="entry name" value="Metallo-hydrolase/oxidoreductase"/>
    <property type="match status" value="1"/>
</dbReference>
<feature type="domain" description="Metallo-beta-lactamase" evidence="1">
    <location>
        <begin position="6"/>
        <end position="200"/>
    </location>
</feature>
<accession>N0BFY2</accession>
<dbReference type="InterPro" id="IPR036866">
    <property type="entry name" value="RibonucZ/Hydroxyglut_hydro"/>
</dbReference>
<dbReference type="KEGG" id="ast:Asulf_01967"/>
<dbReference type="InterPro" id="IPR001279">
    <property type="entry name" value="Metallo-B-lactamas"/>
</dbReference>
<dbReference type="Pfam" id="PF23023">
    <property type="entry name" value="Anti-Pycsar_Apyc1"/>
    <property type="match status" value="1"/>
</dbReference>
<proteinExistence type="predicted"/>
<evidence type="ECO:0000259" key="1">
    <source>
        <dbReference type="SMART" id="SM00849"/>
    </source>
</evidence>
<name>N0BFY2_9EURY</name>
<dbReference type="GO" id="GO:0042781">
    <property type="term" value="F:3'-tRNA processing endoribonuclease activity"/>
    <property type="evidence" value="ECO:0007669"/>
    <property type="project" value="TreeGrafter"/>
</dbReference>
<dbReference type="EMBL" id="CP005290">
    <property type="protein sequence ID" value="AGK61933.1"/>
    <property type="molecule type" value="Genomic_DNA"/>
</dbReference>
<organism evidence="2 3">
    <name type="scientific">Archaeoglobus sulfaticallidus PM70-1</name>
    <dbReference type="NCBI Taxonomy" id="387631"/>
    <lineage>
        <taxon>Archaea</taxon>
        <taxon>Methanobacteriati</taxon>
        <taxon>Methanobacteriota</taxon>
        <taxon>Archaeoglobi</taxon>
        <taxon>Archaeoglobales</taxon>
        <taxon>Archaeoglobaceae</taxon>
        <taxon>Archaeoglobus</taxon>
    </lineage>
</organism>
<reference evidence="2 3" key="1">
    <citation type="journal article" date="2013" name="Genome Announc.">
        <title>Complete Genome Sequence of the Thermophilic and Facultatively Chemolithoautotrophic Sulfate Reducer Archaeoglobus sulfaticallidus Strain PM70-1T.</title>
        <authorList>
            <person name="Stokke R."/>
            <person name="Hocking W.P."/>
            <person name="Steinsbu B.O."/>
            <person name="Steen I.H."/>
        </authorList>
    </citation>
    <scope>NUCLEOTIDE SEQUENCE [LARGE SCALE GENOMIC DNA]</scope>
    <source>
        <strain evidence="2">PM70-1</strain>
    </source>
</reference>
<dbReference type="HOGENOM" id="CLU_031317_0_2_2"/>
<dbReference type="PANTHER" id="PTHR46018:SF3">
    <property type="entry name" value="ARYLSULFATASE"/>
    <property type="match status" value="1"/>
</dbReference>
<dbReference type="GeneID" id="15393601"/>
<dbReference type="STRING" id="387631.Asulf_01967"/>